<evidence type="ECO:0000313" key="1">
    <source>
        <dbReference type="EMBL" id="PWW26604.1"/>
    </source>
</evidence>
<comment type="caution">
    <text evidence="1">The sequence shown here is derived from an EMBL/GenBank/DDBJ whole genome shotgun (WGS) entry which is preliminary data.</text>
</comment>
<dbReference type="Proteomes" id="UP000247150">
    <property type="component" value="Unassembled WGS sequence"/>
</dbReference>
<dbReference type="AlphaFoldDB" id="A0A2V2ZZE2"/>
<organism evidence="1 2">
    <name type="scientific">Cytobacillus oceanisediminis</name>
    <dbReference type="NCBI Taxonomy" id="665099"/>
    <lineage>
        <taxon>Bacteria</taxon>
        <taxon>Bacillati</taxon>
        <taxon>Bacillota</taxon>
        <taxon>Bacilli</taxon>
        <taxon>Bacillales</taxon>
        <taxon>Bacillaceae</taxon>
        <taxon>Cytobacillus</taxon>
    </lineage>
</organism>
<sequence>MAKNFQSKVEIMKRHTTNYTLLKIIKELHNRKGGTGLWSELVLSCSKVSAKEKSKKGF</sequence>
<reference evidence="1 2" key="1">
    <citation type="submission" date="2018-05" db="EMBL/GenBank/DDBJ databases">
        <title>Freshwater and sediment microbial communities from various areas in North America, analyzing microbe dynamics in response to fracking.</title>
        <authorList>
            <person name="Lamendella R."/>
        </authorList>
    </citation>
    <scope>NUCLEOTIDE SEQUENCE [LARGE SCALE GENOMIC DNA]</scope>
    <source>
        <strain evidence="1 2">15_TX</strain>
    </source>
</reference>
<proteinExistence type="predicted"/>
<evidence type="ECO:0000313" key="2">
    <source>
        <dbReference type="Proteomes" id="UP000247150"/>
    </source>
</evidence>
<protein>
    <submittedName>
        <fullName evidence="1">Uncharacterized protein</fullName>
    </submittedName>
</protein>
<accession>A0A2V2ZZE2</accession>
<name>A0A2V2ZZE2_9BACI</name>
<dbReference type="EMBL" id="QGTW01000010">
    <property type="protein sequence ID" value="PWW26604.1"/>
    <property type="molecule type" value="Genomic_DNA"/>
</dbReference>
<gene>
    <name evidence="1" type="ORF">DFO73_110178</name>
</gene>